<dbReference type="RefSeq" id="WP_106619911.1">
    <property type="nucleotide sequence ID" value="NZ_PYAX01000021.1"/>
</dbReference>
<dbReference type="InterPro" id="IPR011990">
    <property type="entry name" value="TPR-like_helical_dom_sf"/>
</dbReference>
<organism evidence="1 2">
    <name type="scientific">Saccharothrix carnea</name>
    <dbReference type="NCBI Taxonomy" id="1280637"/>
    <lineage>
        <taxon>Bacteria</taxon>
        <taxon>Bacillati</taxon>
        <taxon>Actinomycetota</taxon>
        <taxon>Actinomycetes</taxon>
        <taxon>Pseudonocardiales</taxon>
        <taxon>Pseudonocardiaceae</taxon>
        <taxon>Saccharothrix</taxon>
    </lineage>
</organism>
<evidence type="ECO:0000313" key="1">
    <source>
        <dbReference type="EMBL" id="PSL51413.1"/>
    </source>
</evidence>
<accession>A0A2P8HYZ2</accession>
<protein>
    <submittedName>
        <fullName evidence="1">Tetratricopeptide repeat protein</fullName>
    </submittedName>
</protein>
<dbReference type="Gene3D" id="1.25.40.10">
    <property type="entry name" value="Tetratricopeptide repeat domain"/>
    <property type="match status" value="1"/>
</dbReference>
<gene>
    <name evidence="1" type="ORF">B0I31_12142</name>
</gene>
<evidence type="ECO:0000313" key="2">
    <source>
        <dbReference type="Proteomes" id="UP000241118"/>
    </source>
</evidence>
<dbReference type="SUPFAM" id="SSF48452">
    <property type="entry name" value="TPR-like"/>
    <property type="match status" value="1"/>
</dbReference>
<reference evidence="1 2" key="1">
    <citation type="submission" date="2018-03" db="EMBL/GenBank/DDBJ databases">
        <title>Genomic Encyclopedia of Type Strains, Phase III (KMG-III): the genomes of soil and plant-associated and newly described type strains.</title>
        <authorList>
            <person name="Whitman W."/>
        </authorList>
    </citation>
    <scope>NUCLEOTIDE SEQUENCE [LARGE SCALE GENOMIC DNA]</scope>
    <source>
        <strain evidence="1 2">CGMCC 4.7097</strain>
    </source>
</reference>
<dbReference type="AlphaFoldDB" id="A0A2P8HYZ2"/>
<dbReference type="EMBL" id="PYAX01000021">
    <property type="protein sequence ID" value="PSL51413.1"/>
    <property type="molecule type" value="Genomic_DNA"/>
</dbReference>
<comment type="caution">
    <text evidence="1">The sequence shown here is derived from an EMBL/GenBank/DDBJ whole genome shotgun (WGS) entry which is preliminary data.</text>
</comment>
<proteinExistence type="predicted"/>
<dbReference type="Proteomes" id="UP000241118">
    <property type="component" value="Unassembled WGS sequence"/>
</dbReference>
<keyword evidence="2" id="KW-1185">Reference proteome</keyword>
<name>A0A2P8HYZ2_SACCR</name>
<sequence length="267" mass="29280">MNDPRRAASQLRRELSQARHDPDHGVRFEPDRVLTTLRAVTGQPETAVALLAEVWPAIPTDTDPAWLQALCEAGTEPAAALPTSLLSAVAFRRAAHTLRTRGLLRLAAHQGMRELAVHRVRDDDPGATAAALHDLARTYRAQGRLHKVIDCADETLETHQRHHNQPSTAHTLAHLGTLMIEVGRHDSAVKYLTRADKALEQLPDPIRRAECLVDLGRALWLSGNHTTAHRAFNRALAVAIGLDDAVAHRIRDAVTEARQTPSIADAD</sequence>
<dbReference type="Pfam" id="PF13424">
    <property type="entry name" value="TPR_12"/>
    <property type="match status" value="1"/>
</dbReference>
<dbReference type="OrthoDB" id="3672380at2"/>